<dbReference type="AlphaFoldDB" id="A0A1G1X4H5"/>
<evidence type="ECO:0000313" key="2">
    <source>
        <dbReference type="Proteomes" id="UP000177528"/>
    </source>
</evidence>
<sequence>MQLSWHGQYTVKVISKDTTLVLDPTALRAKADVVALSNPSDSEMSQLSGIQGDPLLIDTPGEYSFREFTLHSIGWHADLPAGEVGDGKERNLQRWMVEDMVILHVGALNRDLQEQELRELERVDIDVFLVPIGGGSGLNVKQALHMISVIEPRIVIPINYTEGIKAFAEEMGVSNVTPEKKAILKASKLPSEDMQTIILAP</sequence>
<evidence type="ECO:0008006" key="3">
    <source>
        <dbReference type="Google" id="ProtNLM"/>
    </source>
</evidence>
<proteinExistence type="predicted"/>
<organism evidence="1 2">
    <name type="scientific">Candidatus Andersenbacteria bacterium RIFCSPHIGHO2_12_FULL_45_11</name>
    <dbReference type="NCBI Taxonomy" id="1797281"/>
    <lineage>
        <taxon>Bacteria</taxon>
        <taxon>Candidatus Anderseniibacteriota</taxon>
    </lineage>
</organism>
<dbReference type="PANTHER" id="PTHR39189:SF1">
    <property type="entry name" value="UPF0173 METAL-DEPENDENT HYDROLASE YTKL"/>
    <property type="match status" value="1"/>
</dbReference>
<dbReference type="InterPro" id="IPR036866">
    <property type="entry name" value="RibonucZ/Hydroxyglut_hydro"/>
</dbReference>
<dbReference type="EMBL" id="MHHR01000007">
    <property type="protein sequence ID" value="OGY34908.1"/>
    <property type="molecule type" value="Genomic_DNA"/>
</dbReference>
<dbReference type="PANTHER" id="PTHR39189">
    <property type="entry name" value="UPF0173 METAL-DEPENDENT HYDROLASE YTKL"/>
    <property type="match status" value="1"/>
</dbReference>
<evidence type="ECO:0000313" key="1">
    <source>
        <dbReference type="EMBL" id="OGY34908.1"/>
    </source>
</evidence>
<dbReference type="Gene3D" id="3.60.15.10">
    <property type="entry name" value="Ribonuclease Z/Hydroxyacylglutathione hydrolase-like"/>
    <property type="match status" value="1"/>
</dbReference>
<name>A0A1G1X4H5_9BACT</name>
<protein>
    <recommendedName>
        <fullName evidence="3">Zn-dependent hydrolase</fullName>
    </recommendedName>
</protein>
<dbReference type="Pfam" id="PF13483">
    <property type="entry name" value="Lactamase_B_3"/>
    <property type="match status" value="1"/>
</dbReference>
<gene>
    <name evidence="1" type="ORF">A3D99_03485</name>
</gene>
<comment type="caution">
    <text evidence="1">The sequence shown here is derived from an EMBL/GenBank/DDBJ whole genome shotgun (WGS) entry which is preliminary data.</text>
</comment>
<accession>A0A1G1X4H5</accession>
<dbReference type="Proteomes" id="UP000177528">
    <property type="component" value="Unassembled WGS sequence"/>
</dbReference>
<reference evidence="1 2" key="1">
    <citation type="journal article" date="2016" name="Nat. Commun.">
        <title>Thousands of microbial genomes shed light on interconnected biogeochemical processes in an aquifer system.</title>
        <authorList>
            <person name="Anantharaman K."/>
            <person name="Brown C.T."/>
            <person name="Hug L.A."/>
            <person name="Sharon I."/>
            <person name="Castelle C.J."/>
            <person name="Probst A.J."/>
            <person name="Thomas B.C."/>
            <person name="Singh A."/>
            <person name="Wilkins M.J."/>
            <person name="Karaoz U."/>
            <person name="Brodie E.L."/>
            <person name="Williams K.H."/>
            <person name="Hubbard S.S."/>
            <person name="Banfield J.F."/>
        </authorList>
    </citation>
    <scope>NUCLEOTIDE SEQUENCE [LARGE SCALE GENOMIC DNA]</scope>
</reference>